<evidence type="ECO:0000313" key="2">
    <source>
        <dbReference type="EMBL" id="KAF0934953.1"/>
    </source>
</evidence>
<evidence type="ECO:0000256" key="1">
    <source>
        <dbReference type="SAM" id="MobiDB-lite"/>
    </source>
</evidence>
<protein>
    <submittedName>
        <fullName evidence="2">Uncharacterized protein</fullName>
    </submittedName>
</protein>
<keyword evidence="3" id="KW-1185">Reference proteome</keyword>
<feature type="region of interest" description="Disordered" evidence="1">
    <location>
        <begin position="1"/>
        <end position="74"/>
    </location>
</feature>
<sequence>MSAAREATTSKRLPTSSERGGSPPNPTNPAARAPWDDLSRRIDPTDGRDSPSTETTAIGSGIHVSSSHWSRSES</sequence>
<dbReference type="Proteomes" id="UP000479710">
    <property type="component" value="Unassembled WGS sequence"/>
</dbReference>
<reference evidence="2 3" key="1">
    <citation type="submission" date="2019-11" db="EMBL/GenBank/DDBJ databases">
        <title>Whole genome sequence of Oryza granulata.</title>
        <authorList>
            <person name="Li W."/>
        </authorList>
    </citation>
    <scope>NUCLEOTIDE SEQUENCE [LARGE SCALE GENOMIC DNA]</scope>
    <source>
        <strain evidence="3">cv. Menghai</strain>
        <tissue evidence="2">Leaf</tissue>
    </source>
</reference>
<comment type="caution">
    <text evidence="2">The sequence shown here is derived from an EMBL/GenBank/DDBJ whole genome shotgun (WGS) entry which is preliminary data.</text>
</comment>
<evidence type="ECO:0000313" key="3">
    <source>
        <dbReference type="Proteomes" id="UP000479710"/>
    </source>
</evidence>
<organism evidence="2 3">
    <name type="scientific">Oryza meyeriana var. granulata</name>
    <dbReference type="NCBI Taxonomy" id="110450"/>
    <lineage>
        <taxon>Eukaryota</taxon>
        <taxon>Viridiplantae</taxon>
        <taxon>Streptophyta</taxon>
        <taxon>Embryophyta</taxon>
        <taxon>Tracheophyta</taxon>
        <taxon>Spermatophyta</taxon>
        <taxon>Magnoliopsida</taxon>
        <taxon>Liliopsida</taxon>
        <taxon>Poales</taxon>
        <taxon>Poaceae</taxon>
        <taxon>BOP clade</taxon>
        <taxon>Oryzoideae</taxon>
        <taxon>Oryzeae</taxon>
        <taxon>Oryzinae</taxon>
        <taxon>Oryza</taxon>
        <taxon>Oryza meyeriana</taxon>
    </lineage>
</organism>
<dbReference type="AlphaFoldDB" id="A0A6G1FDR7"/>
<gene>
    <name evidence="2" type="ORF">E2562_029483</name>
</gene>
<accession>A0A6G1FDR7</accession>
<dbReference type="EMBL" id="SPHZ02000001">
    <property type="protein sequence ID" value="KAF0934953.1"/>
    <property type="molecule type" value="Genomic_DNA"/>
</dbReference>
<name>A0A6G1FDR7_9ORYZ</name>
<proteinExistence type="predicted"/>
<feature type="compositionally biased region" description="Low complexity" evidence="1">
    <location>
        <begin position="58"/>
        <end position="74"/>
    </location>
</feature>
<feature type="compositionally biased region" description="Polar residues" evidence="1">
    <location>
        <begin position="10"/>
        <end position="19"/>
    </location>
</feature>
<feature type="compositionally biased region" description="Basic and acidic residues" evidence="1">
    <location>
        <begin position="34"/>
        <end position="51"/>
    </location>
</feature>